<dbReference type="Gene3D" id="3.30.70.100">
    <property type="match status" value="1"/>
</dbReference>
<reference evidence="3" key="1">
    <citation type="submission" date="2023-07" db="EMBL/GenBank/DDBJ databases">
        <title>Novel species in the genus Lipingzhangella isolated from Sambhar Salt Lake.</title>
        <authorList>
            <person name="Jiya N."/>
            <person name="Kajale S."/>
            <person name="Sharma A."/>
        </authorList>
    </citation>
    <scope>NUCLEOTIDE SEQUENCE [LARGE SCALE GENOMIC DNA]</scope>
    <source>
        <strain evidence="3">LS1_29</strain>
    </source>
</reference>
<protein>
    <submittedName>
        <fullName evidence="2">Antibiotic biosynthesis monooxygenase</fullName>
    </submittedName>
</protein>
<feature type="domain" description="ABM" evidence="1">
    <location>
        <begin position="22"/>
        <end position="75"/>
    </location>
</feature>
<dbReference type="InterPro" id="IPR011008">
    <property type="entry name" value="Dimeric_a/b-barrel"/>
</dbReference>
<gene>
    <name evidence="2" type="ORF">RIF23_07570</name>
</gene>
<proteinExistence type="predicted"/>
<evidence type="ECO:0000313" key="3">
    <source>
        <dbReference type="Proteomes" id="UP001250214"/>
    </source>
</evidence>
<keyword evidence="2" id="KW-0560">Oxidoreductase</keyword>
<comment type="caution">
    <text evidence="2">The sequence shown here is derived from an EMBL/GenBank/DDBJ whole genome shotgun (WGS) entry which is preliminary data.</text>
</comment>
<dbReference type="EMBL" id="JAVLVT010000003">
    <property type="protein sequence ID" value="MDS1270150.1"/>
    <property type="molecule type" value="Genomic_DNA"/>
</dbReference>
<name>A0ABU2H5N0_9ACTN</name>
<organism evidence="2 3">
    <name type="scientific">Lipingzhangella rawalii</name>
    <dbReference type="NCBI Taxonomy" id="2055835"/>
    <lineage>
        <taxon>Bacteria</taxon>
        <taxon>Bacillati</taxon>
        <taxon>Actinomycetota</taxon>
        <taxon>Actinomycetes</taxon>
        <taxon>Streptosporangiales</taxon>
        <taxon>Nocardiopsidaceae</taxon>
        <taxon>Lipingzhangella</taxon>
    </lineage>
</organism>
<dbReference type="Pfam" id="PF03992">
    <property type="entry name" value="ABM"/>
    <property type="match status" value="1"/>
</dbReference>
<evidence type="ECO:0000313" key="2">
    <source>
        <dbReference type="EMBL" id="MDS1270150.1"/>
    </source>
</evidence>
<dbReference type="GO" id="GO:0004497">
    <property type="term" value="F:monooxygenase activity"/>
    <property type="evidence" value="ECO:0007669"/>
    <property type="project" value="UniProtKB-KW"/>
</dbReference>
<dbReference type="RefSeq" id="WP_310911689.1">
    <property type="nucleotide sequence ID" value="NZ_JAVLVT010000003.1"/>
</dbReference>
<dbReference type="SUPFAM" id="SSF54909">
    <property type="entry name" value="Dimeric alpha+beta barrel"/>
    <property type="match status" value="1"/>
</dbReference>
<keyword evidence="2" id="KW-0503">Monooxygenase</keyword>
<keyword evidence="3" id="KW-1185">Reference proteome</keyword>
<evidence type="ECO:0000259" key="1">
    <source>
        <dbReference type="Pfam" id="PF03992"/>
    </source>
</evidence>
<accession>A0ABU2H5N0</accession>
<dbReference type="InterPro" id="IPR007138">
    <property type="entry name" value="ABM_dom"/>
</dbReference>
<sequence>MQTDTGFYSIIDYTVDGQETQLALVNAFTQIQEEWVRSYPGYRGAQFLVNTDGTRVFTIVRWASEADYRNFVATSDGAARMAAIENALAGLSGTAELRMTEAPTYTLAWEVTANSQHA</sequence>
<dbReference type="Proteomes" id="UP001250214">
    <property type="component" value="Unassembled WGS sequence"/>
</dbReference>